<dbReference type="InterPro" id="IPR019734">
    <property type="entry name" value="TPR_rpt"/>
</dbReference>
<evidence type="ECO:0000256" key="1">
    <source>
        <dbReference type="PROSITE-ProRule" id="PRU00339"/>
    </source>
</evidence>
<dbReference type="Pfam" id="PF13424">
    <property type="entry name" value="TPR_12"/>
    <property type="match status" value="1"/>
</dbReference>
<sequence length="171" mass="19951">MDIQDFLVQGEGREEDKRQAWDLFQQAYEQQMKRELEEAVNLYRKSLATHPTAEAHTFLGWTYSWMGRIDEAIEECHKAIAQDPDFGNPYNDIGAYLIEKGEFDESIPWFQKAIQSRRYENPAYPHLNLGRVYERKGNWTEAIDSYKKALTLDPNYALARKALGRLVSSLN</sequence>
<dbReference type="Gene3D" id="1.25.40.10">
    <property type="entry name" value="Tetratricopeptide repeat domain"/>
    <property type="match status" value="1"/>
</dbReference>
<keyword evidence="3" id="KW-1185">Reference proteome</keyword>
<dbReference type="AlphaFoldDB" id="A0A0S4L8F7"/>
<dbReference type="PANTHER" id="PTHR44998:SF1">
    <property type="entry name" value="UDP-N-ACETYLGLUCOSAMINE--PEPTIDE N-ACETYLGLUCOSAMINYLTRANSFERASE 110 KDA SUBUNIT"/>
    <property type="match status" value="1"/>
</dbReference>
<keyword evidence="1" id="KW-0802">TPR repeat</keyword>
<feature type="repeat" description="TPR" evidence="1">
    <location>
        <begin position="123"/>
        <end position="156"/>
    </location>
</feature>
<organism evidence="2 3">
    <name type="scientific">Candidatus Nitrospira nitrificans</name>
    <dbReference type="NCBI Taxonomy" id="1742973"/>
    <lineage>
        <taxon>Bacteria</taxon>
        <taxon>Pseudomonadati</taxon>
        <taxon>Nitrospirota</taxon>
        <taxon>Nitrospiria</taxon>
        <taxon>Nitrospirales</taxon>
        <taxon>Nitrospiraceae</taxon>
        <taxon>Nitrospira</taxon>
    </lineage>
</organism>
<dbReference type="PROSITE" id="PS50005">
    <property type="entry name" value="TPR"/>
    <property type="match status" value="2"/>
</dbReference>
<dbReference type="GO" id="GO:0006493">
    <property type="term" value="P:protein O-linked glycosylation"/>
    <property type="evidence" value="ECO:0007669"/>
    <property type="project" value="TreeGrafter"/>
</dbReference>
<dbReference type="PROSITE" id="PS50293">
    <property type="entry name" value="TPR_REGION"/>
    <property type="match status" value="1"/>
</dbReference>
<dbReference type="STRING" id="1742973.COMA2_10455"/>
<evidence type="ECO:0000313" key="2">
    <source>
        <dbReference type="EMBL" id="CUS32100.1"/>
    </source>
</evidence>
<feature type="repeat" description="TPR" evidence="1">
    <location>
        <begin position="53"/>
        <end position="86"/>
    </location>
</feature>
<reference evidence="3" key="1">
    <citation type="submission" date="2015-10" db="EMBL/GenBank/DDBJ databases">
        <authorList>
            <person name="Luecker S."/>
            <person name="Luecker S."/>
        </authorList>
    </citation>
    <scope>NUCLEOTIDE SEQUENCE [LARGE SCALE GENOMIC DNA]</scope>
</reference>
<dbReference type="OrthoDB" id="9769030at2"/>
<dbReference type="SMART" id="SM00028">
    <property type="entry name" value="TPR"/>
    <property type="match status" value="4"/>
</dbReference>
<accession>A0A0S4L8F7</accession>
<dbReference type="GO" id="GO:0016757">
    <property type="term" value="F:glycosyltransferase activity"/>
    <property type="evidence" value="ECO:0007669"/>
    <property type="project" value="TreeGrafter"/>
</dbReference>
<dbReference type="EMBL" id="CZPZ01000001">
    <property type="protein sequence ID" value="CUS32100.1"/>
    <property type="molecule type" value="Genomic_DNA"/>
</dbReference>
<dbReference type="Pfam" id="PF00515">
    <property type="entry name" value="TPR_1"/>
    <property type="match status" value="1"/>
</dbReference>
<name>A0A0S4L8F7_9BACT</name>
<protein>
    <submittedName>
        <fullName evidence="2">Uncharacterized protein</fullName>
    </submittedName>
</protein>
<gene>
    <name evidence="2" type="ORF">COMA2_10455</name>
</gene>
<dbReference type="PANTHER" id="PTHR44998">
    <property type="match status" value="1"/>
</dbReference>
<evidence type="ECO:0000313" key="3">
    <source>
        <dbReference type="Proteomes" id="UP000198736"/>
    </source>
</evidence>
<dbReference type="InterPro" id="IPR011990">
    <property type="entry name" value="TPR-like_helical_dom_sf"/>
</dbReference>
<dbReference type="Proteomes" id="UP000198736">
    <property type="component" value="Unassembled WGS sequence"/>
</dbReference>
<dbReference type="SUPFAM" id="SSF48452">
    <property type="entry name" value="TPR-like"/>
    <property type="match status" value="1"/>
</dbReference>
<proteinExistence type="predicted"/>